<evidence type="ECO:0000256" key="1">
    <source>
        <dbReference type="ARBA" id="ARBA00023239"/>
    </source>
</evidence>
<dbReference type="Proteomes" id="UP000544551">
    <property type="component" value="Unassembled WGS sequence"/>
</dbReference>
<dbReference type="CDD" id="cd00408">
    <property type="entry name" value="DHDPS-like"/>
    <property type="match status" value="1"/>
</dbReference>
<gene>
    <name evidence="6" type="ORF">HF853_08435</name>
</gene>
<dbReference type="GO" id="GO:0005829">
    <property type="term" value="C:cytosol"/>
    <property type="evidence" value="ECO:0007669"/>
    <property type="project" value="TreeGrafter"/>
</dbReference>
<dbReference type="InterPro" id="IPR020625">
    <property type="entry name" value="Schiff_base-form_aldolases_AS"/>
</dbReference>
<dbReference type="PANTHER" id="PTHR12128:SF28">
    <property type="entry name" value="2-DEHYDRO-3-DEOXY-D-GLUCONATE ALDOLASE YAGE-RELATED"/>
    <property type="match status" value="1"/>
</dbReference>
<evidence type="ECO:0000256" key="4">
    <source>
        <dbReference type="PIRSR" id="PIRSR001365-1"/>
    </source>
</evidence>
<comment type="caution">
    <text evidence="6">The sequence shown here is derived from an EMBL/GenBank/DDBJ whole genome shotgun (WGS) entry which is preliminary data.</text>
</comment>
<dbReference type="EMBL" id="JABAFZ010000007">
    <property type="protein sequence ID" value="NME89691.1"/>
    <property type="molecule type" value="Genomic_DNA"/>
</dbReference>
<dbReference type="PROSITE" id="PS00666">
    <property type="entry name" value="DHDPS_2"/>
    <property type="match status" value="1"/>
</dbReference>
<dbReference type="PIRSF" id="PIRSF001365">
    <property type="entry name" value="DHDPS"/>
    <property type="match status" value="1"/>
</dbReference>
<keyword evidence="2" id="KW-0704">Schiff base</keyword>
<dbReference type="SUPFAM" id="SSF51569">
    <property type="entry name" value="Aldolase"/>
    <property type="match status" value="1"/>
</dbReference>
<name>A0AB36CMD5_9CORY</name>
<dbReference type="GO" id="GO:0016829">
    <property type="term" value="F:lyase activity"/>
    <property type="evidence" value="ECO:0007669"/>
    <property type="project" value="UniProtKB-KW"/>
</dbReference>
<protein>
    <submittedName>
        <fullName evidence="6">Dihydrodipicolinate synthase family protein</fullName>
    </submittedName>
</protein>
<dbReference type="SMART" id="SM01130">
    <property type="entry name" value="DHDPS"/>
    <property type="match status" value="1"/>
</dbReference>
<accession>A0AB36CMD5</accession>
<keyword evidence="1 3" id="KW-0456">Lyase</keyword>
<sequence>MFKGIFCPTITPLTSEGDVDYGAWSKHLNFLIEGGVDGILVLGSIGEFYAFDEAEKRRIIDFATAEIAGRVKVFIGTGSTRLKSAIGLTRHAKSAGADAAVVVSPYYFGPSEAAAEQYFGELAEAVDFPIVLYNFPDRTGSDLSPQLVSKLREAHPNIVGIKDTVDNISHTRAMIAATDADFAVFSGFDEYYLPNRVAGGAGVISGLTNVYPELFAQMHQSFESGDHSAATRPAGRISNLMQIYAVGDQFIHTIKEAVQRRYLSELNTATREPYIALSATQRDAVTRLVDSSEV</sequence>
<dbReference type="InterPro" id="IPR013785">
    <property type="entry name" value="Aldolase_TIM"/>
</dbReference>
<proteinExistence type="inferred from homology"/>
<feature type="active site" description="Proton donor/acceptor" evidence="4">
    <location>
        <position position="133"/>
    </location>
</feature>
<dbReference type="Pfam" id="PF00701">
    <property type="entry name" value="DHDPS"/>
    <property type="match status" value="1"/>
</dbReference>
<evidence type="ECO:0000313" key="6">
    <source>
        <dbReference type="EMBL" id="NME89691.1"/>
    </source>
</evidence>
<dbReference type="PRINTS" id="PR00146">
    <property type="entry name" value="DHPICSNTHASE"/>
</dbReference>
<organism evidence="6 7">
    <name type="scientific">Corynebacterium stationis</name>
    <dbReference type="NCBI Taxonomy" id="1705"/>
    <lineage>
        <taxon>Bacteria</taxon>
        <taxon>Bacillati</taxon>
        <taxon>Actinomycetota</taxon>
        <taxon>Actinomycetes</taxon>
        <taxon>Mycobacteriales</taxon>
        <taxon>Corynebacteriaceae</taxon>
        <taxon>Corynebacterium</taxon>
    </lineage>
</organism>
<comment type="similarity">
    <text evidence="3">Belongs to the DapA family.</text>
</comment>
<dbReference type="RefSeq" id="WP_168969960.1">
    <property type="nucleotide sequence ID" value="NZ_CAMNZH010000176.1"/>
</dbReference>
<evidence type="ECO:0000256" key="3">
    <source>
        <dbReference type="PIRNR" id="PIRNR001365"/>
    </source>
</evidence>
<dbReference type="PANTHER" id="PTHR12128">
    <property type="entry name" value="DIHYDRODIPICOLINATE SYNTHASE"/>
    <property type="match status" value="1"/>
</dbReference>
<reference evidence="6 7" key="1">
    <citation type="submission" date="2020-04" db="EMBL/GenBank/DDBJ databases">
        <authorList>
            <person name="Hitch T.C.A."/>
            <person name="Wylensek D."/>
            <person name="Clavel T."/>
        </authorList>
    </citation>
    <scope>NUCLEOTIDE SEQUENCE [LARGE SCALE GENOMIC DNA]</scope>
    <source>
        <strain evidence="6 7">BL-383-APC-3D</strain>
    </source>
</reference>
<evidence type="ECO:0000256" key="5">
    <source>
        <dbReference type="PIRSR" id="PIRSR001365-2"/>
    </source>
</evidence>
<dbReference type="Gene3D" id="3.20.20.70">
    <property type="entry name" value="Aldolase class I"/>
    <property type="match status" value="1"/>
</dbReference>
<dbReference type="AlphaFoldDB" id="A0AB36CMD5"/>
<evidence type="ECO:0000256" key="2">
    <source>
        <dbReference type="ARBA" id="ARBA00023270"/>
    </source>
</evidence>
<evidence type="ECO:0000313" key="7">
    <source>
        <dbReference type="Proteomes" id="UP000544551"/>
    </source>
</evidence>
<feature type="binding site" evidence="5">
    <location>
        <position position="204"/>
    </location>
    <ligand>
        <name>pyruvate</name>
        <dbReference type="ChEBI" id="CHEBI:15361"/>
    </ligand>
</feature>
<dbReference type="InterPro" id="IPR002220">
    <property type="entry name" value="DapA-like"/>
</dbReference>
<feature type="active site" description="Schiff-base intermediate with substrate" evidence="4">
    <location>
        <position position="162"/>
    </location>
</feature>